<keyword evidence="1" id="KW-0732">Signal</keyword>
<dbReference type="Proteomes" id="UP000230066">
    <property type="component" value="Unassembled WGS sequence"/>
</dbReference>
<name>A0A4E0QU95_FASHE</name>
<keyword evidence="2" id="KW-0472">Membrane</keyword>
<keyword evidence="2" id="KW-0808">Transferase</keyword>
<evidence type="ECO:0000313" key="3">
    <source>
        <dbReference type="Proteomes" id="UP000230066"/>
    </source>
</evidence>
<keyword evidence="3" id="KW-1185">Reference proteome</keyword>
<reference evidence="2" key="1">
    <citation type="submission" date="2019-03" db="EMBL/GenBank/DDBJ databases">
        <title>Improved annotation for the trematode Fasciola hepatica.</title>
        <authorList>
            <person name="Choi Y.-J."/>
            <person name="Martin J."/>
            <person name="Mitreva M."/>
        </authorList>
    </citation>
    <scope>NUCLEOTIDE SEQUENCE [LARGE SCALE GENOMIC DNA]</scope>
</reference>
<keyword evidence="2" id="KW-0675">Receptor</keyword>
<comment type="caution">
    <text evidence="2">The sequence shown here is derived from an EMBL/GenBank/DDBJ whole genome shotgun (WGS) entry which is preliminary data.</text>
</comment>
<organism evidence="2 3">
    <name type="scientific">Fasciola hepatica</name>
    <name type="common">Liver fluke</name>
    <dbReference type="NCBI Taxonomy" id="6192"/>
    <lineage>
        <taxon>Eukaryota</taxon>
        <taxon>Metazoa</taxon>
        <taxon>Spiralia</taxon>
        <taxon>Lophotrochozoa</taxon>
        <taxon>Platyhelminthes</taxon>
        <taxon>Trematoda</taxon>
        <taxon>Digenea</taxon>
        <taxon>Plagiorchiida</taxon>
        <taxon>Echinostomata</taxon>
        <taxon>Echinostomatoidea</taxon>
        <taxon>Fasciolidae</taxon>
        <taxon>Fasciola</taxon>
    </lineage>
</organism>
<dbReference type="AlphaFoldDB" id="A0A4E0QU95"/>
<evidence type="ECO:0000256" key="1">
    <source>
        <dbReference type="SAM" id="SignalP"/>
    </source>
</evidence>
<accession>A0A4E0QU95</accession>
<dbReference type="GO" id="GO:0016301">
    <property type="term" value="F:kinase activity"/>
    <property type="evidence" value="ECO:0007669"/>
    <property type="project" value="UniProtKB-KW"/>
</dbReference>
<dbReference type="EMBL" id="JXXN02011012">
    <property type="protein sequence ID" value="THD18483.1"/>
    <property type="molecule type" value="Genomic_DNA"/>
</dbReference>
<keyword evidence="2" id="KW-0812">Transmembrane</keyword>
<protein>
    <submittedName>
        <fullName evidence="2">Tyrosine-protein kinase transmembrane receptor Ror2</fullName>
    </submittedName>
</protein>
<gene>
    <name evidence="2" type="ORF">D915_011020</name>
</gene>
<feature type="chain" id="PRO_5020021894" evidence="1">
    <location>
        <begin position="21"/>
        <end position="130"/>
    </location>
</feature>
<proteinExistence type="predicted"/>
<feature type="signal peptide" evidence="1">
    <location>
        <begin position="1"/>
        <end position="20"/>
    </location>
</feature>
<keyword evidence="2" id="KW-0418">Kinase</keyword>
<evidence type="ECO:0000313" key="2">
    <source>
        <dbReference type="EMBL" id="THD18483.1"/>
    </source>
</evidence>
<sequence>MLVLLHAMLIECLDFDCHEAQSSFAEFRWIHSLDAVVPMVKCKFYLLELKQICYPRSKLIERQRLSKRAFGWIVLAEAPSLDNLVRRYRMLSLTAAERLGLTSSQKPGSSHSATHFEYYSREEPLPVVGC</sequence>